<dbReference type="AlphaFoldDB" id="A0AAV4HR43"/>
<dbReference type="GO" id="GO:0005886">
    <property type="term" value="C:plasma membrane"/>
    <property type="evidence" value="ECO:0007669"/>
    <property type="project" value="TreeGrafter"/>
</dbReference>
<keyword evidence="5 6" id="KW-0472">Membrane</keyword>
<sequence length="414" mass="46282">MACFNGSGIRKRRHHIIKVVADILCVAVVVSGVLVIQHQIGTFQRGFFCDDESIKHPVKSDTISVPLVLAIGLTVPFVVMLGVEYVFRSGSPILIVTPKTYGLKVYWLAAAYNALAVFIFGSVVTQFLTELAKHSVGRLRPHFLTLCDPNLDELNCSKGYITEFKCRSTDDKMLKEARLSFPSGHSSFAVYCAVYLILYLEGRLACRTIVLAKPVTQLIIFALAFFTCLSRISDYKHHWSDVLAGAVLGAAVSTSMANVPLAGRYETWYNQRKSDCCANFVGTTRHMEVATAEFLWPRSVDDYCLRYTMMLLDEDAEASAAQQRKIYPVSKEECTNHVAKRLALLANCSKRNIQLGGRPCKATMDKLQKYYDWVIRKSDMNEKMKAAITATINHCSVGALVKRQRINCRNTMTG</sequence>
<evidence type="ECO:0000256" key="1">
    <source>
        <dbReference type="ARBA" id="ARBA00004141"/>
    </source>
</evidence>
<evidence type="ECO:0000313" key="9">
    <source>
        <dbReference type="Proteomes" id="UP000762676"/>
    </source>
</evidence>
<proteinExistence type="inferred from homology"/>
<dbReference type="InterPro" id="IPR036938">
    <property type="entry name" value="PAP2/HPO_sf"/>
</dbReference>
<feature type="transmembrane region" description="Helical" evidence="6">
    <location>
        <begin position="19"/>
        <end position="40"/>
    </location>
</feature>
<feature type="transmembrane region" description="Helical" evidence="6">
    <location>
        <begin position="63"/>
        <end position="87"/>
    </location>
</feature>
<evidence type="ECO:0000256" key="3">
    <source>
        <dbReference type="ARBA" id="ARBA00022692"/>
    </source>
</evidence>
<dbReference type="SUPFAM" id="SSF48317">
    <property type="entry name" value="Acid phosphatase/Vanadium-dependent haloperoxidase"/>
    <property type="match status" value="1"/>
</dbReference>
<keyword evidence="9" id="KW-1185">Reference proteome</keyword>
<dbReference type="InterPro" id="IPR000326">
    <property type="entry name" value="PAP2/HPO"/>
</dbReference>
<feature type="transmembrane region" description="Helical" evidence="6">
    <location>
        <begin position="107"/>
        <end position="128"/>
    </location>
</feature>
<dbReference type="GO" id="GO:0007165">
    <property type="term" value="P:signal transduction"/>
    <property type="evidence" value="ECO:0007669"/>
    <property type="project" value="TreeGrafter"/>
</dbReference>
<dbReference type="GO" id="GO:0008195">
    <property type="term" value="F:phosphatidate phosphatase activity"/>
    <property type="evidence" value="ECO:0007669"/>
    <property type="project" value="TreeGrafter"/>
</dbReference>
<reference evidence="8 9" key="1">
    <citation type="journal article" date="2021" name="Elife">
        <title>Chloroplast acquisition without the gene transfer in kleptoplastic sea slugs, Plakobranchus ocellatus.</title>
        <authorList>
            <person name="Maeda T."/>
            <person name="Takahashi S."/>
            <person name="Yoshida T."/>
            <person name="Shimamura S."/>
            <person name="Takaki Y."/>
            <person name="Nagai Y."/>
            <person name="Toyoda A."/>
            <person name="Suzuki Y."/>
            <person name="Arimoto A."/>
            <person name="Ishii H."/>
            <person name="Satoh N."/>
            <person name="Nishiyama T."/>
            <person name="Hasebe M."/>
            <person name="Maruyama T."/>
            <person name="Minagawa J."/>
            <person name="Obokata J."/>
            <person name="Shigenobu S."/>
        </authorList>
    </citation>
    <scope>NUCLEOTIDE SEQUENCE [LARGE SCALE GENOMIC DNA]</scope>
</reference>
<dbReference type="GO" id="GO:0006644">
    <property type="term" value="P:phospholipid metabolic process"/>
    <property type="evidence" value="ECO:0007669"/>
    <property type="project" value="InterPro"/>
</dbReference>
<comment type="subcellular location">
    <subcellularLocation>
        <location evidence="1">Membrane</location>
        <topology evidence="1">Multi-pass membrane protein</topology>
    </subcellularLocation>
</comment>
<organism evidence="8 9">
    <name type="scientific">Elysia marginata</name>
    <dbReference type="NCBI Taxonomy" id="1093978"/>
    <lineage>
        <taxon>Eukaryota</taxon>
        <taxon>Metazoa</taxon>
        <taxon>Spiralia</taxon>
        <taxon>Lophotrochozoa</taxon>
        <taxon>Mollusca</taxon>
        <taxon>Gastropoda</taxon>
        <taxon>Heterobranchia</taxon>
        <taxon>Euthyneura</taxon>
        <taxon>Panpulmonata</taxon>
        <taxon>Sacoglossa</taxon>
        <taxon>Placobranchoidea</taxon>
        <taxon>Plakobranchidae</taxon>
        <taxon>Elysia</taxon>
    </lineage>
</organism>
<comment type="similarity">
    <text evidence="2">Belongs to the PA-phosphatase related phosphoesterase family.</text>
</comment>
<evidence type="ECO:0000256" key="6">
    <source>
        <dbReference type="SAM" id="Phobius"/>
    </source>
</evidence>
<evidence type="ECO:0000256" key="2">
    <source>
        <dbReference type="ARBA" id="ARBA00008816"/>
    </source>
</evidence>
<feature type="domain" description="Phosphatidic acid phosphatase type 2/haloperoxidase" evidence="7">
    <location>
        <begin position="113"/>
        <end position="257"/>
    </location>
</feature>
<feature type="transmembrane region" description="Helical" evidence="6">
    <location>
        <begin position="179"/>
        <end position="198"/>
    </location>
</feature>
<keyword evidence="4 6" id="KW-1133">Transmembrane helix</keyword>
<dbReference type="Pfam" id="PF01569">
    <property type="entry name" value="PAP2"/>
    <property type="match status" value="1"/>
</dbReference>
<dbReference type="Pfam" id="PF20700">
    <property type="entry name" value="Mutator"/>
    <property type="match status" value="1"/>
</dbReference>
<evidence type="ECO:0000313" key="8">
    <source>
        <dbReference type="EMBL" id="GFS00332.1"/>
    </source>
</evidence>
<dbReference type="InterPro" id="IPR043216">
    <property type="entry name" value="PAP-like"/>
</dbReference>
<dbReference type="Proteomes" id="UP000762676">
    <property type="component" value="Unassembled WGS sequence"/>
</dbReference>
<dbReference type="InterPro" id="IPR049012">
    <property type="entry name" value="Mutator_transp_dom"/>
</dbReference>
<dbReference type="EMBL" id="BMAT01002164">
    <property type="protein sequence ID" value="GFS00332.1"/>
    <property type="molecule type" value="Genomic_DNA"/>
</dbReference>
<comment type="caution">
    <text evidence="8">The sequence shown here is derived from an EMBL/GenBank/DDBJ whole genome shotgun (WGS) entry which is preliminary data.</text>
</comment>
<protein>
    <submittedName>
        <fullName evidence="8">Phospholipid phosphatase 1</fullName>
    </submittedName>
</protein>
<feature type="transmembrane region" description="Helical" evidence="6">
    <location>
        <begin position="244"/>
        <end position="263"/>
    </location>
</feature>
<dbReference type="CDD" id="cd03384">
    <property type="entry name" value="PAP2_wunen"/>
    <property type="match status" value="1"/>
</dbReference>
<gene>
    <name evidence="8" type="ORF">ElyMa_001068800</name>
</gene>
<evidence type="ECO:0000259" key="7">
    <source>
        <dbReference type="SMART" id="SM00014"/>
    </source>
</evidence>
<dbReference type="SMART" id="SM00014">
    <property type="entry name" value="acidPPc"/>
    <property type="match status" value="1"/>
</dbReference>
<dbReference type="Gene3D" id="1.20.144.10">
    <property type="entry name" value="Phosphatidic acid phosphatase type 2/haloperoxidase"/>
    <property type="match status" value="1"/>
</dbReference>
<evidence type="ECO:0000256" key="4">
    <source>
        <dbReference type="ARBA" id="ARBA00022989"/>
    </source>
</evidence>
<keyword evidence="3 6" id="KW-0812">Transmembrane</keyword>
<accession>A0AAV4HR43</accession>
<evidence type="ECO:0000256" key="5">
    <source>
        <dbReference type="ARBA" id="ARBA00023136"/>
    </source>
</evidence>
<dbReference type="PANTHER" id="PTHR10165">
    <property type="entry name" value="LIPID PHOSPHATE PHOSPHATASE"/>
    <property type="match status" value="1"/>
</dbReference>
<dbReference type="GO" id="GO:0046839">
    <property type="term" value="P:phospholipid dephosphorylation"/>
    <property type="evidence" value="ECO:0007669"/>
    <property type="project" value="TreeGrafter"/>
</dbReference>
<name>A0AAV4HR43_9GAST</name>
<feature type="transmembrane region" description="Helical" evidence="6">
    <location>
        <begin position="210"/>
        <end position="232"/>
    </location>
</feature>
<dbReference type="PANTHER" id="PTHR10165:SF103">
    <property type="entry name" value="PHOSPHOLIPID PHOSPHATASE HOMOLOG 1.2 HOMOLOG"/>
    <property type="match status" value="1"/>
</dbReference>